<dbReference type="Gene3D" id="1.10.357.10">
    <property type="entry name" value="Tetracycline Repressor, domain 2"/>
    <property type="match status" value="1"/>
</dbReference>
<dbReference type="Proteomes" id="UP001549164">
    <property type="component" value="Unassembled WGS sequence"/>
</dbReference>
<dbReference type="PANTHER" id="PTHR30055:SF234">
    <property type="entry name" value="HTH-TYPE TRANSCRIPTIONAL REGULATOR BETI"/>
    <property type="match status" value="1"/>
</dbReference>
<organism evidence="6 7">
    <name type="scientific">Martelella mangrovi</name>
    <dbReference type="NCBI Taxonomy" id="1397477"/>
    <lineage>
        <taxon>Bacteria</taxon>
        <taxon>Pseudomonadati</taxon>
        <taxon>Pseudomonadota</taxon>
        <taxon>Alphaproteobacteria</taxon>
        <taxon>Hyphomicrobiales</taxon>
        <taxon>Aurantimonadaceae</taxon>
        <taxon>Martelella</taxon>
    </lineage>
</organism>
<dbReference type="Pfam" id="PF00440">
    <property type="entry name" value="TetR_N"/>
    <property type="match status" value="1"/>
</dbReference>
<evidence type="ECO:0000256" key="4">
    <source>
        <dbReference type="PROSITE-ProRule" id="PRU00335"/>
    </source>
</evidence>
<dbReference type="InterPro" id="IPR001647">
    <property type="entry name" value="HTH_TetR"/>
</dbReference>
<dbReference type="SUPFAM" id="SSF48498">
    <property type="entry name" value="Tetracyclin repressor-like, C-terminal domain"/>
    <property type="match status" value="1"/>
</dbReference>
<keyword evidence="3" id="KW-0804">Transcription</keyword>
<dbReference type="InterPro" id="IPR036271">
    <property type="entry name" value="Tet_transcr_reg_TetR-rel_C_sf"/>
</dbReference>
<evidence type="ECO:0000256" key="1">
    <source>
        <dbReference type="ARBA" id="ARBA00023015"/>
    </source>
</evidence>
<keyword evidence="7" id="KW-1185">Reference proteome</keyword>
<feature type="DNA-binding region" description="H-T-H motif" evidence="4">
    <location>
        <begin position="48"/>
        <end position="67"/>
    </location>
</feature>
<dbReference type="EMBL" id="JBEPLY010000013">
    <property type="protein sequence ID" value="MET3601442.1"/>
    <property type="molecule type" value="Genomic_DNA"/>
</dbReference>
<evidence type="ECO:0000256" key="2">
    <source>
        <dbReference type="ARBA" id="ARBA00023125"/>
    </source>
</evidence>
<protein>
    <submittedName>
        <fullName evidence="6">AcrR family transcriptional regulator</fullName>
    </submittedName>
</protein>
<comment type="caution">
    <text evidence="6">The sequence shown here is derived from an EMBL/GenBank/DDBJ whole genome shotgun (WGS) entry which is preliminary data.</text>
</comment>
<sequence length="226" mass="24187">MAAKNNAKPMAEGETALERLTTLPPARRAQLLDAATNAFAERGFSGASMNAILKQAEMSKGQVYYYVHDKADLYSAVIARALDGLTGRIDFAAALGAHDAQAFWAALNAAFEQLAGLLIADPVLAALARTMYEGPQTEAALKAPLERLRAGAVLLVEHGQALGAIRADMPRRLIVDMLFSAARALDRWFAENWDALAADEAQRINAQGLAMLRAMVAPAENLSRPA</sequence>
<proteinExistence type="predicted"/>
<dbReference type="PANTHER" id="PTHR30055">
    <property type="entry name" value="HTH-TYPE TRANSCRIPTIONAL REGULATOR RUTR"/>
    <property type="match status" value="1"/>
</dbReference>
<name>A0ABV2IGZ1_9HYPH</name>
<gene>
    <name evidence="6" type="ORF">ABID12_003400</name>
</gene>
<dbReference type="SUPFAM" id="SSF46689">
    <property type="entry name" value="Homeodomain-like"/>
    <property type="match status" value="1"/>
</dbReference>
<dbReference type="InterPro" id="IPR050109">
    <property type="entry name" value="HTH-type_TetR-like_transc_reg"/>
</dbReference>
<dbReference type="RefSeq" id="WP_354435260.1">
    <property type="nucleotide sequence ID" value="NZ_JBEPLY010000013.1"/>
</dbReference>
<keyword evidence="1" id="KW-0805">Transcription regulation</keyword>
<evidence type="ECO:0000259" key="5">
    <source>
        <dbReference type="PROSITE" id="PS50977"/>
    </source>
</evidence>
<feature type="domain" description="HTH tetR-type" evidence="5">
    <location>
        <begin position="25"/>
        <end position="85"/>
    </location>
</feature>
<dbReference type="InterPro" id="IPR009057">
    <property type="entry name" value="Homeodomain-like_sf"/>
</dbReference>
<evidence type="ECO:0000313" key="7">
    <source>
        <dbReference type="Proteomes" id="UP001549164"/>
    </source>
</evidence>
<reference evidence="6 7" key="1">
    <citation type="submission" date="2024-06" db="EMBL/GenBank/DDBJ databases">
        <title>Genomic Encyclopedia of Type Strains, Phase IV (KMG-IV): sequencing the most valuable type-strain genomes for metagenomic binning, comparative biology and taxonomic classification.</title>
        <authorList>
            <person name="Goeker M."/>
        </authorList>
    </citation>
    <scope>NUCLEOTIDE SEQUENCE [LARGE SCALE GENOMIC DNA]</scope>
    <source>
        <strain evidence="6 7">DSM 28102</strain>
    </source>
</reference>
<dbReference type="PROSITE" id="PS50977">
    <property type="entry name" value="HTH_TETR_2"/>
    <property type="match status" value="1"/>
</dbReference>
<evidence type="ECO:0000313" key="6">
    <source>
        <dbReference type="EMBL" id="MET3601442.1"/>
    </source>
</evidence>
<evidence type="ECO:0000256" key="3">
    <source>
        <dbReference type="ARBA" id="ARBA00023163"/>
    </source>
</evidence>
<dbReference type="PRINTS" id="PR00455">
    <property type="entry name" value="HTHTETR"/>
</dbReference>
<accession>A0ABV2IGZ1</accession>
<keyword evidence="2 4" id="KW-0238">DNA-binding</keyword>